<evidence type="ECO:0008006" key="3">
    <source>
        <dbReference type="Google" id="ProtNLM"/>
    </source>
</evidence>
<reference evidence="1 2" key="3">
    <citation type="submission" date="2020-02" db="EMBL/GenBank/DDBJ databases">
        <title>Flavobacterium profundi sp. nov., isolated from a deep-sea seamount.</title>
        <authorList>
            <person name="Zhang D.-C."/>
        </authorList>
    </citation>
    <scope>NUCLEOTIDE SEQUENCE [LARGE SCALE GENOMIC DNA]</scope>
    <source>
        <strain evidence="1 2">EC11</strain>
    </source>
</reference>
<reference evidence="1 2" key="2">
    <citation type="submission" date="2019-05" db="EMBL/GenBank/DDBJ databases">
        <authorList>
            <person name="Lianzixin W."/>
        </authorList>
    </citation>
    <scope>NUCLEOTIDE SEQUENCE [LARGE SCALE GENOMIC DNA]</scope>
    <source>
        <strain evidence="1 2">EC11</strain>
    </source>
</reference>
<accession>A0ABX0IR81</accession>
<dbReference type="RefSeq" id="WP_140960603.1">
    <property type="nucleotide sequence ID" value="NZ_VEVQ02000002.1"/>
</dbReference>
<proteinExistence type="predicted"/>
<gene>
    <name evidence="1" type="ORF">FIA58_004785</name>
</gene>
<name>A0ABX0IR81_9FLAO</name>
<sequence>MSTKNQISIEIPQVVIDTVTQKLQECKTALAPFLQGLTAEERVSLFKMGDKTVATVQKTKSYVETNPEFVPAYMDKTEFLKDEAVVSILNPLTNLATQLTSDLNDTIMLAGSEALQASMLYYGQVKEAQSKGIVTAKPIYEDLSQRFAKRSRKPTEEKPE</sequence>
<organism evidence="1 2">
    <name type="scientific">Flavobacterium jejuense</name>
    <dbReference type="NCBI Taxonomy" id="1544455"/>
    <lineage>
        <taxon>Bacteria</taxon>
        <taxon>Pseudomonadati</taxon>
        <taxon>Bacteroidota</taxon>
        <taxon>Flavobacteriia</taxon>
        <taxon>Flavobacteriales</taxon>
        <taxon>Flavobacteriaceae</taxon>
        <taxon>Flavobacterium</taxon>
    </lineage>
</organism>
<dbReference type="Proteomes" id="UP000817854">
    <property type="component" value="Unassembled WGS sequence"/>
</dbReference>
<comment type="caution">
    <text evidence="1">The sequence shown here is derived from an EMBL/GenBank/DDBJ whole genome shotgun (WGS) entry which is preliminary data.</text>
</comment>
<evidence type="ECO:0000313" key="2">
    <source>
        <dbReference type="Proteomes" id="UP000817854"/>
    </source>
</evidence>
<reference evidence="2" key="1">
    <citation type="submission" date="2019-05" db="EMBL/GenBank/DDBJ databases">
        <title>Flavobacterium profundi sp. nov., isolated from a deep-sea seamount.</title>
        <authorList>
            <person name="Zhang D.-C."/>
        </authorList>
    </citation>
    <scope>NUCLEOTIDE SEQUENCE [LARGE SCALE GENOMIC DNA]</scope>
    <source>
        <strain evidence="2">EC11</strain>
    </source>
</reference>
<dbReference type="EMBL" id="VEVQ02000002">
    <property type="protein sequence ID" value="NHN24988.1"/>
    <property type="molecule type" value="Genomic_DNA"/>
</dbReference>
<protein>
    <recommendedName>
        <fullName evidence="3">Phasin domain-containing protein</fullName>
    </recommendedName>
</protein>
<keyword evidence="2" id="KW-1185">Reference proteome</keyword>
<evidence type="ECO:0000313" key="1">
    <source>
        <dbReference type="EMBL" id="NHN24988.1"/>
    </source>
</evidence>